<dbReference type="SMART" id="SM00283">
    <property type="entry name" value="MA"/>
    <property type="match status" value="1"/>
</dbReference>
<name>A0ABQ2YG21_9NEIS</name>
<comment type="caution">
    <text evidence="5">The sequence shown here is derived from an EMBL/GenBank/DDBJ whole genome shotgun (WGS) entry which is preliminary data.</text>
</comment>
<keyword evidence="1 3" id="KW-0807">Transducer</keyword>
<dbReference type="Pfam" id="PF00015">
    <property type="entry name" value="MCPsignal"/>
    <property type="match status" value="1"/>
</dbReference>
<dbReference type="InterPro" id="IPR004089">
    <property type="entry name" value="MCPsignal_dom"/>
</dbReference>
<reference evidence="6" key="1">
    <citation type="journal article" date="2019" name="Int. J. Syst. Evol. Microbiol.">
        <title>The Global Catalogue of Microorganisms (GCM) 10K type strain sequencing project: providing services to taxonomists for standard genome sequencing and annotation.</title>
        <authorList>
            <consortium name="The Broad Institute Genomics Platform"/>
            <consortium name="The Broad Institute Genome Sequencing Center for Infectious Disease"/>
            <person name="Wu L."/>
            <person name="Ma J."/>
        </authorList>
    </citation>
    <scope>NUCLEOTIDE SEQUENCE [LARGE SCALE GENOMIC DNA]</scope>
    <source>
        <strain evidence="6">KCTC 32041</strain>
    </source>
</reference>
<dbReference type="Proteomes" id="UP000600877">
    <property type="component" value="Unassembled WGS sequence"/>
</dbReference>
<protein>
    <recommendedName>
        <fullName evidence="4">Methyl-accepting transducer domain-containing protein</fullName>
    </recommendedName>
</protein>
<keyword evidence="6" id="KW-1185">Reference proteome</keyword>
<dbReference type="InterPro" id="IPR004090">
    <property type="entry name" value="Chemotax_Me-accpt_rcpt"/>
</dbReference>
<gene>
    <name evidence="5" type="ORF">GCM10011290_05870</name>
</gene>
<feature type="domain" description="Methyl-accepting transducer" evidence="4">
    <location>
        <begin position="1"/>
        <end position="161"/>
    </location>
</feature>
<comment type="similarity">
    <text evidence="2">Belongs to the methyl-accepting chemotaxis (MCP) protein family.</text>
</comment>
<accession>A0ABQ2YG21</accession>
<evidence type="ECO:0000256" key="2">
    <source>
        <dbReference type="ARBA" id="ARBA00029447"/>
    </source>
</evidence>
<evidence type="ECO:0000259" key="4">
    <source>
        <dbReference type="PROSITE" id="PS50111"/>
    </source>
</evidence>
<sequence>MREVVGEVSNTAELVGRMAERLREINAIAGVIRDIAGQTNLLALNAAIEAASVGETGRGFAVVADEVRKLAERTTEATHEISCVTQEVQGDTEQVSSSIGSILPKVGNAVTQAERAAGVLQEIQASARETLTRSQDMTAATAEQSQASSVEHIVALTESTSQMVQQAYGATNLSKGQADELHHAVSRFQTGGIA</sequence>
<dbReference type="PANTHER" id="PTHR32089:SF112">
    <property type="entry name" value="LYSOZYME-LIKE PROTEIN-RELATED"/>
    <property type="match status" value="1"/>
</dbReference>
<proteinExistence type="inferred from homology"/>
<dbReference type="PROSITE" id="PS50111">
    <property type="entry name" value="CHEMOTAXIS_TRANSDUC_2"/>
    <property type="match status" value="1"/>
</dbReference>
<organism evidence="5 6">
    <name type="scientific">Vogesella alkaliphila</name>
    <dbReference type="NCBI Taxonomy" id="1193621"/>
    <lineage>
        <taxon>Bacteria</taxon>
        <taxon>Pseudomonadati</taxon>
        <taxon>Pseudomonadota</taxon>
        <taxon>Betaproteobacteria</taxon>
        <taxon>Neisseriales</taxon>
        <taxon>Chromobacteriaceae</taxon>
        <taxon>Vogesella</taxon>
    </lineage>
</organism>
<evidence type="ECO:0000313" key="6">
    <source>
        <dbReference type="Proteomes" id="UP000600877"/>
    </source>
</evidence>
<dbReference type="SUPFAM" id="SSF58104">
    <property type="entry name" value="Methyl-accepting chemotaxis protein (MCP) signaling domain"/>
    <property type="match status" value="1"/>
</dbReference>
<dbReference type="PANTHER" id="PTHR32089">
    <property type="entry name" value="METHYL-ACCEPTING CHEMOTAXIS PROTEIN MCPB"/>
    <property type="match status" value="1"/>
</dbReference>
<dbReference type="Gene3D" id="1.10.287.950">
    <property type="entry name" value="Methyl-accepting chemotaxis protein"/>
    <property type="match status" value="1"/>
</dbReference>
<evidence type="ECO:0000313" key="5">
    <source>
        <dbReference type="EMBL" id="GGX80950.1"/>
    </source>
</evidence>
<dbReference type="EMBL" id="BMYW01000001">
    <property type="protein sequence ID" value="GGX80950.1"/>
    <property type="molecule type" value="Genomic_DNA"/>
</dbReference>
<evidence type="ECO:0000256" key="1">
    <source>
        <dbReference type="ARBA" id="ARBA00023224"/>
    </source>
</evidence>
<evidence type="ECO:0000256" key="3">
    <source>
        <dbReference type="PROSITE-ProRule" id="PRU00284"/>
    </source>
</evidence>
<dbReference type="PRINTS" id="PR00260">
    <property type="entry name" value="CHEMTRNSDUCR"/>
</dbReference>